<protein>
    <submittedName>
        <fullName evidence="1">Uncharacterized protein</fullName>
    </submittedName>
</protein>
<dbReference type="AlphaFoldDB" id="A0AAD0YM81"/>
<accession>A0AAD0YM81</accession>
<sequence length="75" mass="8515">MCSVAAEKFEFEGKNCVDIKYNGAYSRLYSNKKAPKKGAFVTPEVQFSNTFVEDLNEIAKLSSINYLEKESDYTN</sequence>
<proteinExistence type="predicted"/>
<reference evidence="1 2" key="1">
    <citation type="submission" date="2018-11" db="EMBL/GenBank/DDBJ databases">
        <title>Proposal to divide the Flavobacteriaceae and reorganize its genera based on Amino Acid Identity values calculated from whole genome sequences.</title>
        <authorList>
            <person name="Nicholson A.C."/>
            <person name="Gulvik C.A."/>
            <person name="Whitney A.M."/>
            <person name="Humrighouse B.W."/>
            <person name="Bell M."/>
            <person name="Holmes B."/>
            <person name="Steigerwalt A.G."/>
            <person name="Villarma A."/>
            <person name="Sheth M."/>
            <person name="Batra D."/>
            <person name="Pryor J."/>
            <person name="Bernardet J.-F."/>
            <person name="Hugo C."/>
            <person name="Kampfer P."/>
            <person name="Newman J."/>
            <person name="McQuiston J.R."/>
        </authorList>
    </citation>
    <scope>NUCLEOTIDE SEQUENCE [LARGE SCALE GENOMIC DNA]</scope>
    <source>
        <strain evidence="1 2">G0041</strain>
    </source>
</reference>
<name>A0AAD0YM81_CHRNA</name>
<evidence type="ECO:0000313" key="2">
    <source>
        <dbReference type="Proteomes" id="UP000278288"/>
    </source>
</evidence>
<gene>
    <name evidence="1" type="ORF">EG343_03675</name>
</gene>
<evidence type="ECO:0000313" key="1">
    <source>
        <dbReference type="EMBL" id="AZA89791.1"/>
    </source>
</evidence>
<dbReference type="Proteomes" id="UP000278288">
    <property type="component" value="Chromosome"/>
</dbReference>
<dbReference type="EMBL" id="CP033923">
    <property type="protein sequence ID" value="AZA89791.1"/>
    <property type="molecule type" value="Genomic_DNA"/>
</dbReference>
<keyword evidence="2" id="KW-1185">Reference proteome</keyword>
<organism evidence="1 2">
    <name type="scientific">Chryseobacterium nakagawai</name>
    <dbReference type="NCBI Taxonomy" id="1241982"/>
    <lineage>
        <taxon>Bacteria</taxon>
        <taxon>Pseudomonadati</taxon>
        <taxon>Bacteroidota</taxon>
        <taxon>Flavobacteriia</taxon>
        <taxon>Flavobacteriales</taxon>
        <taxon>Weeksellaceae</taxon>
        <taxon>Chryseobacterium group</taxon>
        <taxon>Chryseobacterium</taxon>
    </lineage>
</organism>
<dbReference type="KEGG" id="cnk:EG343_03675"/>